<keyword evidence="6 10" id="KW-0798">TonB box</keyword>
<feature type="chain" id="PRO_5025627934" evidence="11">
    <location>
        <begin position="22"/>
        <end position="777"/>
    </location>
</feature>
<comment type="similarity">
    <text evidence="10">Belongs to the TonB-dependent receptor family.</text>
</comment>
<keyword evidence="3" id="KW-1134">Transmembrane beta strand</keyword>
<evidence type="ECO:0000256" key="4">
    <source>
        <dbReference type="ARBA" id="ARBA00022692"/>
    </source>
</evidence>
<dbReference type="Gene3D" id="2.40.170.20">
    <property type="entry name" value="TonB-dependent receptor, beta-barrel domain"/>
    <property type="match status" value="1"/>
</dbReference>
<dbReference type="AlphaFoldDB" id="A0A6B2H096"/>
<evidence type="ECO:0000259" key="12">
    <source>
        <dbReference type="Pfam" id="PF00593"/>
    </source>
</evidence>
<keyword evidence="7 10" id="KW-0472">Membrane</keyword>
<dbReference type="GO" id="GO:0044718">
    <property type="term" value="P:siderophore transmembrane transport"/>
    <property type="evidence" value="ECO:0007669"/>
    <property type="project" value="TreeGrafter"/>
</dbReference>
<evidence type="ECO:0000256" key="6">
    <source>
        <dbReference type="ARBA" id="ARBA00023077"/>
    </source>
</evidence>
<evidence type="ECO:0000256" key="10">
    <source>
        <dbReference type="RuleBase" id="RU003357"/>
    </source>
</evidence>
<dbReference type="Gene3D" id="2.170.130.10">
    <property type="entry name" value="TonB-dependent receptor, plug domain"/>
    <property type="match status" value="1"/>
</dbReference>
<organism evidence="14 15">
    <name type="scientific">Pontibacter fetidus</name>
    <dbReference type="NCBI Taxonomy" id="2700082"/>
    <lineage>
        <taxon>Bacteria</taxon>
        <taxon>Pseudomonadati</taxon>
        <taxon>Bacteroidota</taxon>
        <taxon>Cytophagia</taxon>
        <taxon>Cytophagales</taxon>
        <taxon>Hymenobacteraceae</taxon>
        <taxon>Pontibacter</taxon>
    </lineage>
</organism>
<dbReference type="GO" id="GO:0015344">
    <property type="term" value="F:siderophore uptake transmembrane transporter activity"/>
    <property type="evidence" value="ECO:0007669"/>
    <property type="project" value="TreeGrafter"/>
</dbReference>
<protein>
    <submittedName>
        <fullName evidence="14">TonB-dependent receptor</fullName>
    </submittedName>
</protein>
<sequence>MKQLLSLLVLLLCLSTSVAVAQEKVTVSGYVKDKATGEGLIGSSVSVQELPGTGVTTNEYGYYALTLPKGTYTLTFNYLGYITISRQVHLQSSTKLDTELEQNVTKLKEVEVVSRREDTNVKSMEMSTLKMQVAEIKNMPALLGEVDLVKAIQLLPGVQNAGEGTSGFYVRGGGVDQNLILLDEAPVYNASHLMGFFSVFNADAIKDVQLYKGGIPAQHGGRLSSLLDIRMKEGNNKNLEISGGIGTISSRLTVEAPIIKDKSSFIVSGRRTYADIFFGLSSDENVKDNKLYFYDLNTKLNYTLNEKNRLYVSGYFGRDVAATNDFKMNWGNATATVRWNHLFSDRLFSNTTFIFSDFDYALGSKEKESEFTWKSHIKDYGLKNDYTLFLNPRNQLRFGLHLTYHNFMPAEVKPGKFSYVNALKLNSTSALEGALYLSNEHQITDRLTLDYGLRLSSFTNMGPGKVYLYDENFDTPVDTVTYSRFEKIKSYGGLEPRFAAKYELNDASSIKASYNRTLQYLHLVSNSTSAMPFDVWIPSSTYVKPQKADQVAAGYFRNFQDNMFEGSVEVYYKWMDNQIDYKDYAEIFLNERLETELLRGSGEAYGAEFYLRKQKGLLTGWISYTLSKTERTVPGINNNKSYPLRYDRRHSGNLVLSYQFSPSINLGTNWTYATGGAITMPVGRYEYNGKTYPVYSERNGYRLPDYHRLDLSATYEKPRNEFKKYTSSWTLSIYNAYARKNAFSIYFRENEDDSSKTEAVKTYLFGIVPSLTYNFNF</sequence>
<dbReference type="Pfam" id="PF07715">
    <property type="entry name" value="Plug"/>
    <property type="match status" value="1"/>
</dbReference>
<dbReference type="RefSeq" id="WP_162345802.1">
    <property type="nucleotide sequence ID" value="NZ_JAAEAA010000007.1"/>
</dbReference>
<feature type="signal peptide" evidence="11">
    <location>
        <begin position="1"/>
        <end position="21"/>
    </location>
</feature>
<evidence type="ECO:0000256" key="9">
    <source>
        <dbReference type="ARBA" id="ARBA00023237"/>
    </source>
</evidence>
<name>A0A6B2H096_9BACT</name>
<dbReference type="SUPFAM" id="SSF49464">
    <property type="entry name" value="Carboxypeptidase regulatory domain-like"/>
    <property type="match status" value="1"/>
</dbReference>
<evidence type="ECO:0000313" key="15">
    <source>
        <dbReference type="Proteomes" id="UP000478546"/>
    </source>
</evidence>
<keyword evidence="15" id="KW-1185">Reference proteome</keyword>
<evidence type="ECO:0000256" key="2">
    <source>
        <dbReference type="ARBA" id="ARBA00022448"/>
    </source>
</evidence>
<dbReference type="Gene3D" id="2.60.40.1120">
    <property type="entry name" value="Carboxypeptidase-like, regulatory domain"/>
    <property type="match status" value="1"/>
</dbReference>
<evidence type="ECO:0000259" key="13">
    <source>
        <dbReference type="Pfam" id="PF07715"/>
    </source>
</evidence>
<dbReference type="InterPro" id="IPR000531">
    <property type="entry name" value="Beta-barrel_TonB"/>
</dbReference>
<comment type="subcellular location">
    <subcellularLocation>
        <location evidence="1">Cell outer membrane</location>
        <topology evidence="1">Multi-pass membrane protein</topology>
    </subcellularLocation>
</comment>
<evidence type="ECO:0000256" key="11">
    <source>
        <dbReference type="SAM" id="SignalP"/>
    </source>
</evidence>
<reference evidence="14 15" key="1">
    <citation type="submission" date="2020-01" db="EMBL/GenBank/DDBJ databases">
        <authorList>
            <person name="Kim M.K."/>
        </authorList>
    </citation>
    <scope>NUCLEOTIDE SEQUENCE [LARGE SCALE GENOMIC DNA]</scope>
    <source>
        <strain evidence="14 15">BT213</strain>
    </source>
</reference>
<dbReference type="InterPro" id="IPR008969">
    <property type="entry name" value="CarboxyPept-like_regulatory"/>
</dbReference>
<evidence type="ECO:0000256" key="8">
    <source>
        <dbReference type="ARBA" id="ARBA00023170"/>
    </source>
</evidence>
<gene>
    <name evidence="14" type="ORF">GWO68_07440</name>
</gene>
<dbReference type="InterPro" id="IPR037066">
    <property type="entry name" value="Plug_dom_sf"/>
</dbReference>
<dbReference type="InterPro" id="IPR039426">
    <property type="entry name" value="TonB-dep_rcpt-like"/>
</dbReference>
<dbReference type="InterPro" id="IPR012910">
    <property type="entry name" value="Plug_dom"/>
</dbReference>
<dbReference type="GO" id="GO:0009279">
    <property type="term" value="C:cell outer membrane"/>
    <property type="evidence" value="ECO:0007669"/>
    <property type="project" value="UniProtKB-SubCell"/>
</dbReference>
<accession>A0A6B2H096</accession>
<dbReference type="Pfam" id="PF13715">
    <property type="entry name" value="CarbopepD_reg_2"/>
    <property type="match status" value="1"/>
</dbReference>
<evidence type="ECO:0000313" key="14">
    <source>
        <dbReference type="EMBL" id="NDK55743.1"/>
    </source>
</evidence>
<proteinExistence type="inferred from homology"/>
<evidence type="ECO:0000256" key="5">
    <source>
        <dbReference type="ARBA" id="ARBA00022729"/>
    </source>
</evidence>
<keyword evidence="8 14" id="KW-0675">Receptor</keyword>
<keyword evidence="4" id="KW-0812">Transmembrane</keyword>
<dbReference type="Proteomes" id="UP000478546">
    <property type="component" value="Unassembled WGS sequence"/>
</dbReference>
<dbReference type="PANTHER" id="PTHR30069:SF29">
    <property type="entry name" value="HEMOGLOBIN AND HEMOGLOBIN-HAPTOGLOBIN-BINDING PROTEIN 1-RELATED"/>
    <property type="match status" value="1"/>
</dbReference>
<evidence type="ECO:0000256" key="3">
    <source>
        <dbReference type="ARBA" id="ARBA00022452"/>
    </source>
</evidence>
<evidence type="ECO:0000256" key="1">
    <source>
        <dbReference type="ARBA" id="ARBA00004571"/>
    </source>
</evidence>
<comment type="caution">
    <text evidence="14">The sequence shown here is derived from an EMBL/GenBank/DDBJ whole genome shotgun (WGS) entry which is preliminary data.</text>
</comment>
<feature type="domain" description="TonB-dependent receptor-like beta-barrel" evidence="12">
    <location>
        <begin position="285"/>
        <end position="735"/>
    </location>
</feature>
<keyword evidence="5 11" id="KW-0732">Signal</keyword>
<feature type="domain" description="TonB-dependent receptor plug" evidence="13">
    <location>
        <begin position="144"/>
        <end position="221"/>
    </location>
</feature>
<dbReference type="PANTHER" id="PTHR30069">
    <property type="entry name" value="TONB-DEPENDENT OUTER MEMBRANE RECEPTOR"/>
    <property type="match status" value="1"/>
</dbReference>
<dbReference type="EMBL" id="JAAEAA010000007">
    <property type="protein sequence ID" value="NDK55743.1"/>
    <property type="molecule type" value="Genomic_DNA"/>
</dbReference>
<keyword evidence="9" id="KW-0998">Cell outer membrane</keyword>
<dbReference type="SUPFAM" id="SSF56935">
    <property type="entry name" value="Porins"/>
    <property type="match status" value="1"/>
</dbReference>
<keyword evidence="2" id="KW-0813">Transport</keyword>
<dbReference type="Pfam" id="PF00593">
    <property type="entry name" value="TonB_dep_Rec_b-barrel"/>
    <property type="match status" value="1"/>
</dbReference>
<evidence type="ECO:0000256" key="7">
    <source>
        <dbReference type="ARBA" id="ARBA00023136"/>
    </source>
</evidence>
<dbReference type="InterPro" id="IPR036942">
    <property type="entry name" value="Beta-barrel_TonB_sf"/>
</dbReference>